<sequence>MKYIKINLILIIILSLTMNSIKAQSASFLSSERVSVLLIFFEYDYKFNNNSYEPYQPDYSYMQNVYGTMQARYDKGFDIIKTELYKYNKLKFINKTNIILLDQHKKANNTFYQSIKGADLSQSSNIQRCLEVICSIYEYDQIRSEIELIKRCNAELSRISIKDPDNFIYSLRYKAICKVLNELETCSSSEIKNLSWEQTELSMNQKKY</sequence>
<accession>A0A366B261</accession>
<gene>
    <name evidence="1" type="ORF">DR980_04540</name>
</gene>
<evidence type="ECO:0000313" key="2">
    <source>
        <dbReference type="Proteomes" id="UP000253676"/>
    </source>
</evidence>
<dbReference type="AlphaFoldDB" id="A0A366B261"/>
<dbReference type="RefSeq" id="WP_113634070.1">
    <property type="nucleotide sequence ID" value="NZ_QNUX01000003.1"/>
</dbReference>
<protein>
    <submittedName>
        <fullName evidence="1">Uncharacterized protein</fullName>
    </submittedName>
</protein>
<dbReference type="Proteomes" id="UP000253676">
    <property type="component" value="Unassembled WGS sequence"/>
</dbReference>
<comment type="caution">
    <text evidence="1">The sequence shown here is derived from an EMBL/GenBank/DDBJ whole genome shotgun (WGS) entry which is preliminary data.</text>
</comment>
<name>A0A366B261_9FLAO</name>
<evidence type="ECO:0000313" key="1">
    <source>
        <dbReference type="EMBL" id="RBN51096.1"/>
    </source>
</evidence>
<keyword evidence="2" id="KW-1185">Reference proteome</keyword>
<organism evidence="1 2">
    <name type="scientific">Flavobacterium psychrolimnae</name>
    <dbReference type="NCBI Taxonomy" id="249351"/>
    <lineage>
        <taxon>Bacteria</taxon>
        <taxon>Pseudomonadati</taxon>
        <taxon>Bacteroidota</taxon>
        <taxon>Flavobacteriia</taxon>
        <taxon>Flavobacteriales</taxon>
        <taxon>Flavobacteriaceae</taxon>
        <taxon>Flavobacterium</taxon>
    </lineage>
</organism>
<dbReference type="EMBL" id="QNUX01000003">
    <property type="protein sequence ID" value="RBN51096.1"/>
    <property type="molecule type" value="Genomic_DNA"/>
</dbReference>
<proteinExistence type="predicted"/>
<reference evidence="1 2" key="1">
    <citation type="submission" date="2018-07" db="EMBL/GenBank/DDBJ databases">
        <title>Complete genome sequence of Flavobacterium psychrolimnae LMG 22018.</title>
        <authorList>
            <person name="Kim D.-U."/>
        </authorList>
    </citation>
    <scope>NUCLEOTIDE SEQUENCE [LARGE SCALE GENOMIC DNA]</scope>
    <source>
        <strain evidence="1 2">LMG 22018</strain>
    </source>
</reference>